<evidence type="ECO:0000313" key="1">
    <source>
        <dbReference type="EMBL" id="EYC22968.1"/>
    </source>
</evidence>
<keyword evidence="2" id="KW-1185">Reference proteome</keyword>
<sequence length="83" mass="8850">MTSDAKGNKTYYIPCINRKTRPFGGSRTFGAFSGPFMDPIEASGSPATERYNGPATGQSPYTGHRSLFAAAEINDFSALGFSC</sequence>
<protein>
    <submittedName>
        <fullName evidence="1">Uncharacterized protein</fullName>
    </submittedName>
</protein>
<reference evidence="2" key="1">
    <citation type="journal article" date="2015" name="Nat. Genet.">
        <title>The genome and transcriptome of the zoonotic hookworm Ancylostoma ceylanicum identify infection-specific gene families.</title>
        <authorList>
            <person name="Schwarz E.M."/>
            <person name="Hu Y."/>
            <person name="Antoshechkin I."/>
            <person name="Miller M.M."/>
            <person name="Sternberg P.W."/>
            <person name="Aroian R.V."/>
        </authorList>
    </citation>
    <scope>NUCLEOTIDE SEQUENCE</scope>
    <source>
        <strain evidence="2">HY135</strain>
    </source>
</reference>
<evidence type="ECO:0000313" key="2">
    <source>
        <dbReference type="Proteomes" id="UP000024635"/>
    </source>
</evidence>
<organism evidence="1 2">
    <name type="scientific">Ancylostoma ceylanicum</name>
    <dbReference type="NCBI Taxonomy" id="53326"/>
    <lineage>
        <taxon>Eukaryota</taxon>
        <taxon>Metazoa</taxon>
        <taxon>Ecdysozoa</taxon>
        <taxon>Nematoda</taxon>
        <taxon>Chromadorea</taxon>
        <taxon>Rhabditida</taxon>
        <taxon>Rhabditina</taxon>
        <taxon>Rhabditomorpha</taxon>
        <taxon>Strongyloidea</taxon>
        <taxon>Ancylostomatidae</taxon>
        <taxon>Ancylostomatinae</taxon>
        <taxon>Ancylostoma</taxon>
    </lineage>
</organism>
<gene>
    <name evidence="1" type="primary">Acey_s0016.g3043</name>
    <name evidence="1" type="ORF">Y032_0016g3043</name>
</gene>
<comment type="caution">
    <text evidence="1">The sequence shown here is derived from an EMBL/GenBank/DDBJ whole genome shotgun (WGS) entry which is preliminary data.</text>
</comment>
<dbReference type="EMBL" id="JARK01001352">
    <property type="protein sequence ID" value="EYC22968.1"/>
    <property type="molecule type" value="Genomic_DNA"/>
</dbReference>
<dbReference type="Proteomes" id="UP000024635">
    <property type="component" value="Unassembled WGS sequence"/>
</dbReference>
<proteinExistence type="predicted"/>
<dbReference type="AlphaFoldDB" id="A0A016V8B6"/>
<accession>A0A016V8B6</accession>
<name>A0A016V8B6_9BILA</name>